<evidence type="ECO:0000313" key="1">
    <source>
        <dbReference type="EMBL" id="PVD39037.1"/>
    </source>
</evidence>
<gene>
    <name evidence="1" type="ORF">C0Q70_01664</name>
</gene>
<accession>A0A2T7Q070</accession>
<proteinExistence type="predicted"/>
<name>A0A2T7Q070_POMCA</name>
<organism evidence="1 2">
    <name type="scientific">Pomacea canaliculata</name>
    <name type="common">Golden apple snail</name>
    <dbReference type="NCBI Taxonomy" id="400727"/>
    <lineage>
        <taxon>Eukaryota</taxon>
        <taxon>Metazoa</taxon>
        <taxon>Spiralia</taxon>
        <taxon>Lophotrochozoa</taxon>
        <taxon>Mollusca</taxon>
        <taxon>Gastropoda</taxon>
        <taxon>Caenogastropoda</taxon>
        <taxon>Architaenioglossa</taxon>
        <taxon>Ampullarioidea</taxon>
        <taxon>Ampullariidae</taxon>
        <taxon>Pomacea</taxon>
    </lineage>
</organism>
<dbReference type="EMBL" id="PZQS01000001">
    <property type="protein sequence ID" value="PVD39037.1"/>
    <property type="molecule type" value="Genomic_DNA"/>
</dbReference>
<dbReference type="AlphaFoldDB" id="A0A2T7Q070"/>
<comment type="caution">
    <text evidence="1">The sequence shown here is derived from an EMBL/GenBank/DDBJ whole genome shotgun (WGS) entry which is preliminary data.</text>
</comment>
<evidence type="ECO:0000313" key="2">
    <source>
        <dbReference type="Proteomes" id="UP000245119"/>
    </source>
</evidence>
<protein>
    <submittedName>
        <fullName evidence="1">Uncharacterized protein</fullName>
    </submittedName>
</protein>
<dbReference type="Proteomes" id="UP000245119">
    <property type="component" value="Linkage Group LG1"/>
</dbReference>
<keyword evidence="2" id="KW-1185">Reference proteome</keyword>
<reference evidence="1 2" key="1">
    <citation type="submission" date="2018-04" db="EMBL/GenBank/DDBJ databases">
        <title>The genome of golden apple snail Pomacea canaliculata provides insight into stress tolerance and invasive adaptation.</title>
        <authorList>
            <person name="Liu C."/>
            <person name="Liu B."/>
            <person name="Ren Y."/>
            <person name="Zhang Y."/>
            <person name="Wang H."/>
            <person name="Li S."/>
            <person name="Jiang F."/>
            <person name="Yin L."/>
            <person name="Zhang G."/>
            <person name="Qian W."/>
            <person name="Fan W."/>
        </authorList>
    </citation>
    <scope>NUCLEOTIDE SEQUENCE [LARGE SCALE GENOMIC DNA]</scope>
    <source>
        <strain evidence="1">SZHN2017</strain>
        <tissue evidence="1">Muscle</tissue>
    </source>
</reference>
<sequence length="147" mass="15930">MLVSLDAALQVTMNLTAGEPVYFISPAKLPQERRQRQADYIKEKAGDAASGVRGLVVVDVVDGGDGTVAMVKSQSPSFQAYIRYDTLTVAASFLTLALSSAITSFTDCRCFCLRLTGANHGRMAWHCLLSSLAAYRHRIIARLSNVC</sequence>